<sequence length="110" mass="12369">MRAHLIGDVTAAVNREPATSATLRCPPLLPGAADPAARGCGGAREPARRKIMRIRKYWNTWDRMIKCHKTRRCQAEMPHHSAALDYVKNRWESNKAGTMNTDTRPGTNKM</sequence>
<evidence type="ECO:0000313" key="1">
    <source>
        <dbReference type="EMBL" id="KAJ1129900.1"/>
    </source>
</evidence>
<name>A0AAV7PP91_PLEWA</name>
<organism evidence="1 2">
    <name type="scientific">Pleurodeles waltl</name>
    <name type="common">Iberian ribbed newt</name>
    <dbReference type="NCBI Taxonomy" id="8319"/>
    <lineage>
        <taxon>Eukaryota</taxon>
        <taxon>Metazoa</taxon>
        <taxon>Chordata</taxon>
        <taxon>Craniata</taxon>
        <taxon>Vertebrata</taxon>
        <taxon>Euteleostomi</taxon>
        <taxon>Amphibia</taxon>
        <taxon>Batrachia</taxon>
        <taxon>Caudata</taxon>
        <taxon>Salamandroidea</taxon>
        <taxon>Salamandridae</taxon>
        <taxon>Pleurodelinae</taxon>
        <taxon>Pleurodeles</taxon>
    </lineage>
</organism>
<gene>
    <name evidence="1" type="ORF">NDU88_008261</name>
</gene>
<keyword evidence="2" id="KW-1185">Reference proteome</keyword>
<reference evidence="1" key="1">
    <citation type="journal article" date="2022" name="bioRxiv">
        <title>Sequencing and chromosome-scale assembly of the giantPleurodeles waltlgenome.</title>
        <authorList>
            <person name="Brown T."/>
            <person name="Elewa A."/>
            <person name="Iarovenko S."/>
            <person name="Subramanian E."/>
            <person name="Araus A.J."/>
            <person name="Petzold A."/>
            <person name="Susuki M."/>
            <person name="Suzuki K.-i.T."/>
            <person name="Hayashi T."/>
            <person name="Toyoda A."/>
            <person name="Oliveira C."/>
            <person name="Osipova E."/>
            <person name="Leigh N.D."/>
            <person name="Simon A."/>
            <person name="Yun M.H."/>
        </authorList>
    </citation>
    <scope>NUCLEOTIDE SEQUENCE</scope>
    <source>
        <strain evidence="1">20211129_DDA</strain>
        <tissue evidence="1">Liver</tissue>
    </source>
</reference>
<comment type="caution">
    <text evidence="1">The sequence shown here is derived from an EMBL/GenBank/DDBJ whole genome shotgun (WGS) entry which is preliminary data.</text>
</comment>
<dbReference type="AlphaFoldDB" id="A0AAV7PP91"/>
<protein>
    <submittedName>
        <fullName evidence="1">Uncharacterized protein</fullName>
    </submittedName>
</protein>
<dbReference type="EMBL" id="JANPWB010000011">
    <property type="protein sequence ID" value="KAJ1129900.1"/>
    <property type="molecule type" value="Genomic_DNA"/>
</dbReference>
<dbReference type="Proteomes" id="UP001066276">
    <property type="component" value="Chromosome 7"/>
</dbReference>
<evidence type="ECO:0000313" key="2">
    <source>
        <dbReference type="Proteomes" id="UP001066276"/>
    </source>
</evidence>
<accession>A0AAV7PP91</accession>
<proteinExistence type="predicted"/>